<organism evidence="2 3">
    <name type="scientific">Aedes albopictus</name>
    <name type="common">Asian tiger mosquito</name>
    <name type="synonym">Stegomyia albopicta</name>
    <dbReference type="NCBI Taxonomy" id="7160"/>
    <lineage>
        <taxon>Eukaryota</taxon>
        <taxon>Metazoa</taxon>
        <taxon>Ecdysozoa</taxon>
        <taxon>Arthropoda</taxon>
        <taxon>Hexapoda</taxon>
        <taxon>Insecta</taxon>
        <taxon>Pterygota</taxon>
        <taxon>Neoptera</taxon>
        <taxon>Endopterygota</taxon>
        <taxon>Diptera</taxon>
        <taxon>Nematocera</taxon>
        <taxon>Culicoidea</taxon>
        <taxon>Culicidae</taxon>
        <taxon>Culicinae</taxon>
        <taxon>Aedini</taxon>
        <taxon>Aedes</taxon>
        <taxon>Stegomyia</taxon>
    </lineage>
</organism>
<evidence type="ECO:0000313" key="2">
    <source>
        <dbReference type="EnsemblMetazoa" id="AALFPA23_011717.P16642"/>
    </source>
</evidence>
<evidence type="ECO:0008006" key="4">
    <source>
        <dbReference type="Google" id="ProtNLM"/>
    </source>
</evidence>
<keyword evidence="3" id="KW-1185">Reference proteome</keyword>
<protein>
    <recommendedName>
        <fullName evidence="4">BMERB domain-containing protein</fullName>
    </recommendedName>
</protein>
<sequence>MYTCILYRVSVQCSTPCVEFSWILDLQCIQKSSSSFINDYPTLNSTSSFVFLLSRKTGLKFCKKSRNKTMEMENLEKMDSMSDLHNELAELQERMQTSIEGISHDAQAAANAKVESNHTDPVVELECKRDWEESLPGFMESARVAKRQLPPELEDLYVQERELERGLLHRREAIQSLLDETATTKWADIDSARRRATVLRQHLLQKKTEEEEVRCAIQELRDNTANRVASLMQLLEEMKQRKVRLQAKQAEQKLKSKRLDDELERLVRELNALKTANAQ</sequence>
<dbReference type="RefSeq" id="XP_019542610.3">
    <property type="nucleotide sequence ID" value="XM_019687065.3"/>
</dbReference>
<evidence type="ECO:0000256" key="1">
    <source>
        <dbReference type="SAM" id="Coils"/>
    </source>
</evidence>
<reference evidence="3" key="1">
    <citation type="journal article" date="2015" name="Proc. Natl. Acad. Sci. U.S.A.">
        <title>Genome sequence of the Asian Tiger mosquito, Aedes albopictus, reveals insights into its biology, genetics, and evolution.</title>
        <authorList>
            <person name="Chen X.G."/>
            <person name="Jiang X."/>
            <person name="Gu J."/>
            <person name="Xu M."/>
            <person name="Wu Y."/>
            <person name="Deng Y."/>
            <person name="Zhang C."/>
            <person name="Bonizzoni M."/>
            <person name="Dermauw W."/>
            <person name="Vontas J."/>
            <person name="Armbruster P."/>
            <person name="Huang X."/>
            <person name="Yang Y."/>
            <person name="Zhang H."/>
            <person name="He W."/>
            <person name="Peng H."/>
            <person name="Liu Y."/>
            <person name="Wu K."/>
            <person name="Chen J."/>
            <person name="Lirakis M."/>
            <person name="Topalis P."/>
            <person name="Van Leeuwen T."/>
            <person name="Hall A.B."/>
            <person name="Jiang X."/>
            <person name="Thorpe C."/>
            <person name="Mueller R.L."/>
            <person name="Sun C."/>
            <person name="Waterhouse R.M."/>
            <person name="Yan G."/>
            <person name="Tu Z.J."/>
            <person name="Fang X."/>
            <person name="James A.A."/>
        </authorList>
    </citation>
    <scope>NUCLEOTIDE SEQUENCE [LARGE SCALE GENOMIC DNA]</scope>
    <source>
        <strain evidence="3">Foshan</strain>
    </source>
</reference>
<accession>A0ABM1YSA3</accession>
<feature type="coiled-coil region" evidence="1">
    <location>
        <begin position="74"/>
        <end position="101"/>
    </location>
</feature>
<feature type="coiled-coil region" evidence="1">
    <location>
        <begin position="203"/>
        <end position="276"/>
    </location>
</feature>
<dbReference type="GeneID" id="109413351"/>
<keyword evidence="1" id="KW-0175">Coiled coil</keyword>
<evidence type="ECO:0000313" key="3">
    <source>
        <dbReference type="Proteomes" id="UP000069940"/>
    </source>
</evidence>
<dbReference type="Proteomes" id="UP000069940">
    <property type="component" value="Unassembled WGS sequence"/>
</dbReference>
<name>A0ABM1YSA3_AEDAL</name>
<proteinExistence type="predicted"/>
<reference evidence="2" key="2">
    <citation type="submission" date="2025-05" db="UniProtKB">
        <authorList>
            <consortium name="EnsemblMetazoa"/>
        </authorList>
    </citation>
    <scope>IDENTIFICATION</scope>
    <source>
        <strain evidence="2">Foshan</strain>
    </source>
</reference>
<dbReference type="EnsemblMetazoa" id="AALFPA23_011717.R16642">
    <property type="protein sequence ID" value="AALFPA23_011717.P16642"/>
    <property type="gene ID" value="AALFPA23_011717"/>
</dbReference>